<evidence type="ECO:0000256" key="2">
    <source>
        <dbReference type="ARBA" id="ARBA00022737"/>
    </source>
</evidence>
<evidence type="ECO:0000256" key="4">
    <source>
        <dbReference type="SAM" id="MobiDB-lite"/>
    </source>
</evidence>
<keyword evidence="1 3" id="KW-0853">WD repeat</keyword>
<dbReference type="InterPro" id="IPR020472">
    <property type="entry name" value="WD40_PAC1"/>
</dbReference>
<dbReference type="Proteomes" id="UP001237642">
    <property type="component" value="Unassembled WGS sequence"/>
</dbReference>
<dbReference type="PROSITE" id="PS00678">
    <property type="entry name" value="WD_REPEATS_1"/>
    <property type="match status" value="1"/>
</dbReference>
<dbReference type="PROSITE" id="PS50294">
    <property type="entry name" value="WD_REPEATS_REGION"/>
    <property type="match status" value="2"/>
</dbReference>
<feature type="repeat" description="WD" evidence="3">
    <location>
        <begin position="497"/>
        <end position="531"/>
    </location>
</feature>
<dbReference type="SUPFAM" id="SSF50978">
    <property type="entry name" value="WD40 repeat-like"/>
    <property type="match status" value="1"/>
</dbReference>
<reference evidence="5" key="2">
    <citation type="submission" date="2023-05" db="EMBL/GenBank/DDBJ databases">
        <authorList>
            <person name="Schelkunov M.I."/>
        </authorList>
    </citation>
    <scope>NUCLEOTIDE SEQUENCE</scope>
    <source>
        <strain evidence="5">Hsosn_3</strain>
        <tissue evidence="5">Leaf</tissue>
    </source>
</reference>
<organism evidence="5 7">
    <name type="scientific">Heracleum sosnowskyi</name>
    <dbReference type="NCBI Taxonomy" id="360622"/>
    <lineage>
        <taxon>Eukaryota</taxon>
        <taxon>Viridiplantae</taxon>
        <taxon>Streptophyta</taxon>
        <taxon>Embryophyta</taxon>
        <taxon>Tracheophyta</taxon>
        <taxon>Spermatophyta</taxon>
        <taxon>Magnoliopsida</taxon>
        <taxon>eudicotyledons</taxon>
        <taxon>Gunneridae</taxon>
        <taxon>Pentapetalae</taxon>
        <taxon>asterids</taxon>
        <taxon>campanulids</taxon>
        <taxon>Apiales</taxon>
        <taxon>Apiaceae</taxon>
        <taxon>Apioideae</taxon>
        <taxon>apioid superclade</taxon>
        <taxon>Tordylieae</taxon>
        <taxon>Tordyliinae</taxon>
        <taxon>Heracleum</taxon>
    </lineage>
</organism>
<feature type="region of interest" description="Disordered" evidence="4">
    <location>
        <begin position="311"/>
        <end position="404"/>
    </location>
</feature>
<evidence type="ECO:0000256" key="1">
    <source>
        <dbReference type="ARBA" id="ARBA00022574"/>
    </source>
</evidence>
<evidence type="ECO:0000313" key="5">
    <source>
        <dbReference type="EMBL" id="KAK1351260.1"/>
    </source>
</evidence>
<dbReference type="EMBL" id="JAUIZM010000051">
    <property type="protein sequence ID" value="KAK1351260.1"/>
    <property type="molecule type" value="Genomic_DNA"/>
</dbReference>
<reference evidence="5" key="1">
    <citation type="submission" date="2023-02" db="EMBL/GenBank/DDBJ databases">
        <title>Genome of toxic invasive species Heracleum sosnowskyi carries increased number of genes despite the absence of recent whole-genome duplications.</title>
        <authorList>
            <person name="Schelkunov M."/>
            <person name="Shtratnikova V."/>
            <person name="Makarenko M."/>
            <person name="Klepikova A."/>
            <person name="Omelchenko D."/>
            <person name="Novikova G."/>
            <person name="Obukhova E."/>
            <person name="Bogdanov V."/>
            <person name="Penin A."/>
            <person name="Logacheva M."/>
        </authorList>
    </citation>
    <scope>NUCLEOTIDE SEQUENCE</scope>
    <source>
        <strain evidence="5">Hsosn_3</strain>
        <tissue evidence="5">Leaf</tissue>
    </source>
</reference>
<evidence type="ECO:0000256" key="3">
    <source>
        <dbReference type="PROSITE-ProRule" id="PRU00221"/>
    </source>
</evidence>
<dbReference type="InterPro" id="IPR006594">
    <property type="entry name" value="LisH"/>
</dbReference>
<name>A0AAD8GM57_9APIA</name>
<dbReference type="PROSITE" id="PS50896">
    <property type="entry name" value="LISH"/>
    <property type="match status" value="1"/>
</dbReference>
<feature type="region of interest" description="Disordered" evidence="4">
    <location>
        <begin position="105"/>
        <end position="130"/>
    </location>
</feature>
<feature type="repeat" description="WD" evidence="3">
    <location>
        <begin position="740"/>
        <end position="772"/>
    </location>
</feature>
<dbReference type="Gene3D" id="2.130.10.10">
    <property type="entry name" value="YVTN repeat-like/Quinoprotein amine dehydrogenase"/>
    <property type="match status" value="2"/>
</dbReference>
<dbReference type="InterPro" id="IPR019775">
    <property type="entry name" value="WD40_repeat_CS"/>
</dbReference>
<evidence type="ECO:0000313" key="7">
    <source>
        <dbReference type="Proteomes" id="UP001237642"/>
    </source>
</evidence>
<dbReference type="SMART" id="SM00667">
    <property type="entry name" value="LisH"/>
    <property type="match status" value="1"/>
</dbReference>
<dbReference type="PROSITE" id="PS50082">
    <property type="entry name" value="WD_REPEATS_2"/>
    <property type="match status" value="5"/>
</dbReference>
<sequence>MAQSNWEADKMLDVYIHDYLLKRKLHASAKAFMTEGKVATDPVAIDAPGGFLFEWWSVFWDIFIARTNEKHSEAAASYIETQQSKVREHQQQQLQIQQLQLMQQRNAQLQRRDPNHPPLGGPTNAMNSEGMMGQPSASVLAMKMYEERMKHPHSVDSETSPALMDANRMALLRSATNQQGQLVQGNSGSMSGSLQQMRPQLTNEIKIEGNLGNQKSLPSHPSSIYGQAILQSKSGLGAAGLNQGVTGLPLKGWPLTGIDQLRPNLGLQQVQRPNLQNQNQFLLASQNQQALAQAQAQVGLGNSPNYGFGGLPRGGLNAKDGQHLRNDGNICSPVHSNSPKLKIPQMQQSSSQQQDQLPHQQLQQNNNRKRKQHSSSGPANSTGTGNTGPSPNSPPSTTHTAGDGITTASSLQHVNSGHKGLMMYGSGAAGRASSANQLDDMDHFGDVGDVESFLSNDGEDGQNLYGTLKQNLTEHKTESSKGFSFGEVGCIRTRNKVTCCHFSSDGKLLASAGHDKKAVLWNMDTLQTESTPEEHQYLITDVRFRPNSTQLATSSFDKSVRLWDAANPGYCLHAYTGHNSQVLSLDFHPKKNDVFCFCDSKNEIRYWNLSPFSCTRVSKQGGSTQVRFQPVSGRLLAAASDKVVSIFDVETDMQTHSLQGHTKVVNYLCWDLNGDYLASVTEDSVKVWSLTSGECINEFSSNGNQFHSCVFHPSYSALLVIGGMRSLELWNMAENKSMTVPAHENMIAALAQSPLTGMVASASHDSSVKLWK</sequence>
<feature type="repeat" description="WD" evidence="3">
    <location>
        <begin position="658"/>
        <end position="698"/>
    </location>
</feature>
<dbReference type="PANTHER" id="PTHR44376:SF22">
    <property type="entry name" value="TRANSCRIPTIONAL COREPRESSOR LEUNIG_HOMOLOG"/>
    <property type="match status" value="1"/>
</dbReference>
<keyword evidence="2" id="KW-0677">Repeat</keyword>
<dbReference type="PANTHER" id="PTHR44376">
    <property type="entry name" value="TRANSCRIPTIONAL REGULATOR OF FILAMENTOUS GROWTH FLO8"/>
    <property type="match status" value="1"/>
</dbReference>
<dbReference type="Pfam" id="PF08513">
    <property type="entry name" value="LisH"/>
    <property type="match status" value="1"/>
</dbReference>
<gene>
    <name evidence="6" type="ORF">POM88_007861</name>
    <name evidence="5" type="ORF">POM88_054535</name>
</gene>
<evidence type="ECO:0000313" key="6">
    <source>
        <dbReference type="EMBL" id="KAK1397998.1"/>
    </source>
</evidence>
<dbReference type="EMBL" id="JAUIZM010000002">
    <property type="protein sequence ID" value="KAK1397998.1"/>
    <property type="molecule type" value="Genomic_DNA"/>
</dbReference>
<dbReference type="InterPro" id="IPR015943">
    <property type="entry name" value="WD40/YVTN_repeat-like_dom_sf"/>
</dbReference>
<dbReference type="SMART" id="SM00320">
    <property type="entry name" value="WD40"/>
    <property type="match status" value="7"/>
</dbReference>
<dbReference type="InterPro" id="IPR001680">
    <property type="entry name" value="WD40_rpt"/>
</dbReference>
<dbReference type="GO" id="GO:0003714">
    <property type="term" value="F:transcription corepressor activity"/>
    <property type="evidence" value="ECO:0007669"/>
    <property type="project" value="InterPro"/>
</dbReference>
<feature type="repeat" description="WD" evidence="3">
    <location>
        <begin position="575"/>
        <end position="617"/>
    </location>
</feature>
<dbReference type="CDD" id="cd00200">
    <property type="entry name" value="WD40"/>
    <property type="match status" value="1"/>
</dbReference>
<dbReference type="InterPro" id="IPR044716">
    <property type="entry name" value="LEUNIG-like"/>
</dbReference>
<protein>
    <submittedName>
        <fullName evidence="5">Transcriptional corepressor LEUNIG</fullName>
    </submittedName>
</protein>
<keyword evidence="7" id="KW-1185">Reference proteome</keyword>
<feature type="compositionally biased region" description="Low complexity" evidence="4">
    <location>
        <begin position="345"/>
        <end position="366"/>
    </location>
</feature>
<comment type="caution">
    <text evidence="5">The sequence shown here is derived from an EMBL/GenBank/DDBJ whole genome shotgun (WGS) entry which is preliminary data.</text>
</comment>
<dbReference type="Pfam" id="PF00400">
    <property type="entry name" value="WD40"/>
    <property type="match status" value="5"/>
</dbReference>
<feature type="compositionally biased region" description="Low complexity" evidence="4">
    <location>
        <begin position="374"/>
        <end position="398"/>
    </location>
</feature>
<dbReference type="PRINTS" id="PR00320">
    <property type="entry name" value="GPROTEINBRPT"/>
</dbReference>
<dbReference type="AlphaFoldDB" id="A0AAD8GM57"/>
<accession>A0AAD8GM57</accession>
<proteinExistence type="predicted"/>
<dbReference type="InterPro" id="IPR036322">
    <property type="entry name" value="WD40_repeat_dom_sf"/>
</dbReference>
<feature type="repeat" description="WD" evidence="3">
    <location>
        <begin position="532"/>
        <end position="564"/>
    </location>
</feature>